<protein>
    <submittedName>
        <fullName evidence="2">Uncharacterized protein</fullName>
    </submittedName>
</protein>
<feature type="region of interest" description="Disordered" evidence="1">
    <location>
        <begin position="1"/>
        <end position="28"/>
    </location>
</feature>
<reference evidence="2 3" key="1">
    <citation type="submission" date="2023-07" db="EMBL/GenBank/DDBJ databases">
        <title>Sorghum-associated microbial communities from plants grown in Nebraska, USA.</title>
        <authorList>
            <person name="Schachtman D."/>
        </authorList>
    </citation>
    <scope>NUCLEOTIDE SEQUENCE [LARGE SCALE GENOMIC DNA]</scope>
    <source>
        <strain evidence="2 3">584</strain>
    </source>
</reference>
<keyword evidence="3" id="KW-1185">Reference proteome</keyword>
<accession>A0ABU1JZP1</accession>
<evidence type="ECO:0000256" key="1">
    <source>
        <dbReference type="SAM" id="MobiDB-lite"/>
    </source>
</evidence>
<proteinExistence type="predicted"/>
<dbReference type="EMBL" id="JAVDPW010000016">
    <property type="protein sequence ID" value="MDR6294092.1"/>
    <property type="molecule type" value="Genomic_DNA"/>
</dbReference>
<gene>
    <name evidence="2" type="ORF">E9232_006646</name>
</gene>
<dbReference type="Proteomes" id="UP001262410">
    <property type="component" value="Unassembled WGS sequence"/>
</dbReference>
<evidence type="ECO:0000313" key="2">
    <source>
        <dbReference type="EMBL" id="MDR6294092.1"/>
    </source>
</evidence>
<dbReference type="RefSeq" id="WP_309801510.1">
    <property type="nucleotide sequence ID" value="NZ_JAVDPW010000016.1"/>
</dbReference>
<evidence type="ECO:0000313" key="3">
    <source>
        <dbReference type="Proteomes" id="UP001262410"/>
    </source>
</evidence>
<sequence>MSHRPDPTGTFDRFGRRSAGPFGGGRTSDWQRTAERLFAWIRSRPAENWVFFGAGALIGWLFL</sequence>
<comment type="caution">
    <text evidence="2">The sequence shown here is derived from an EMBL/GenBank/DDBJ whole genome shotgun (WGS) entry which is preliminary data.</text>
</comment>
<organism evidence="2 3">
    <name type="scientific">Inquilinus ginsengisoli</name>
    <dbReference type="NCBI Taxonomy" id="363840"/>
    <lineage>
        <taxon>Bacteria</taxon>
        <taxon>Pseudomonadati</taxon>
        <taxon>Pseudomonadota</taxon>
        <taxon>Alphaproteobacteria</taxon>
        <taxon>Rhodospirillales</taxon>
        <taxon>Rhodospirillaceae</taxon>
        <taxon>Inquilinus</taxon>
    </lineage>
</organism>
<name>A0ABU1JZP1_9PROT</name>